<dbReference type="InterPro" id="IPR036779">
    <property type="entry name" value="LysM_dom_sf"/>
</dbReference>
<reference evidence="1 2" key="1">
    <citation type="submission" date="2019-03" db="EMBL/GenBank/DDBJ databases">
        <title>Genomics of glacier-inhabiting Cryobacterium strains.</title>
        <authorList>
            <person name="Liu Q."/>
            <person name="Xin Y.-H."/>
        </authorList>
    </citation>
    <scope>NUCLEOTIDE SEQUENCE [LARGE SCALE GENOMIC DNA]</scope>
    <source>
        <strain evidence="1 2">CGMCC 1.10440</strain>
    </source>
</reference>
<keyword evidence="2" id="KW-1185">Reference proteome</keyword>
<dbReference type="InterPro" id="IPR018392">
    <property type="entry name" value="LysM"/>
</dbReference>
<dbReference type="EMBL" id="SOFI01000003">
    <property type="protein sequence ID" value="TFB79011.1"/>
    <property type="molecule type" value="Genomic_DNA"/>
</dbReference>
<evidence type="ECO:0000313" key="1">
    <source>
        <dbReference type="EMBL" id="TFB79011.1"/>
    </source>
</evidence>
<dbReference type="Gene3D" id="3.10.350.10">
    <property type="entry name" value="LysM domain"/>
    <property type="match status" value="1"/>
</dbReference>
<dbReference type="SMART" id="SM00257">
    <property type="entry name" value="LysM"/>
    <property type="match status" value="1"/>
</dbReference>
<dbReference type="Pfam" id="PF01476">
    <property type="entry name" value="LysM"/>
    <property type="match status" value="1"/>
</dbReference>
<dbReference type="RefSeq" id="WP_104094892.1">
    <property type="nucleotide sequence ID" value="NZ_JACHBP010000001.1"/>
</dbReference>
<name>A0A4R8V7B3_9MICO</name>
<gene>
    <name evidence="1" type="ORF">E3N84_02395</name>
</gene>
<evidence type="ECO:0000313" key="2">
    <source>
        <dbReference type="Proteomes" id="UP000298488"/>
    </source>
</evidence>
<dbReference type="PROSITE" id="PS51782">
    <property type="entry name" value="LYSM"/>
    <property type="match status" value="1"/>
</dbReference>
<dbReference type="AlphaFoldDB" id="A0A4R8V7B3"/>
<organism evidence="1 2">
    <name type="scientific">Terrimesophilobacter mesophilus</name>
    <dbReference type="NCBI Taxonomy" id="433647"/>
    <lineage>
        <taxon>Bacteria</taxon>
        <taxon>Bacillati</taxon>
        <taxon>Actinomycetota</taxon>
        <taxon>Actinomycetes</taxon>
        <taxon>Micrococcales</taxon>
        <taxon>Microbacteriaceae</taxon>
        <taxon>Terrimesophilobacter</taxon>
    </lineage>
</organism>
<accession>A0A4R8V7B3</accession>
<dbReference type="OrthoDB" id="5084290at2"/>
<protein>
    <submittedName>
        <fullName evidence="1">LysM peptidoglycan-binding domain-containing protein</fullName>
    </submittedName>
</protein>
<sequence>MTAISMGTPRLRITRRGRVVFAALAAGPLAVLALVMALNGGMATATSEPSTGTFDYVTVASGQSLWQVAEELAPTADPRDVISDIVRLNQLENSVVHPGDRLAVPPAYSR</sequence>
<proteinExistence type="predicted"/>
<dbReference type="Proteomes" id="UP000298488">
    <property type="component" value="Unassembled WGS sequence"/>
</dbReference>
<comment type="caution">
    <text evidence="1">The sequence shown here is derived from an EMBL/GenBank/DDBJ whole genome shotgun (WGS) entry which is preliminary data.</text>
</comment>